<dbReference type="Proteomes" id="UP001302745">
    <property type="component" value="Unassembled WGS sequence"/>
</dbReference>
<reference evidence="1" key="1">
    <citation type="journal article" date="2023" name="Mol. Phylogenet. Evol.">
        <title>Genome-scale phylogeny and comparative genomics of the fungal order Sordariales.</title>
        <authorList>
            <person name="Hensen N."/>
            <person name="Bonometti L."/>
            <person name="Westerberg I."/>
            <person name="Brannstrom I.O."/>
            <person name="Guillou S."/>
            <person name="Cros-Aarteil S."/>
            <person name="Calhoun S."/>
            <person name="Haridas S."/>
            <person name="Kuo A."/>
            <person name="Mondo S."/>
            <person name="Pangilinan J."/>
            <person name="Riley R."/>
            <person name="LaButti K."/>
            <person name="Andreopoulos B."/>
            <person name="Lipzen A."/>
            <person name="Chen C."/>
            <person name="Yan M."/>
            <person name="Daum C."/>
            <person name="Ng V."/>
            <person name="Clum A."/>
            <person name="Steindorff A."/>
            <person name="Ohm R.A."/>
            <person name="Martin F."/>
            <person name="Silar P."/>
            <person name="Natvig D.O."/>
            <person name="Lalanne C."/>
            <person name="Gautier V."/>
            <person name="Ament-Velasquez S.L."/>
            <person name="Kruys A."/>
            <person name="Hutchinson M.I."/>
            <person name="Powell A.J."/>
            <person name="Barry K."/>
            <person name="Miller A.N."/>
            <person name="Grigoriev I.V."/>
            <person name="Debuchy R."/>
            <person name="Gladieux P."/>
            <person name="Hiltunen Thoren M."/>
            <person name="Johannesson H."/>
        </authorList>
    </citation>
    <scope>NUCLEOTIDE SEQUENCE</scope>
    <source>
        <strain evidence="1">CBS 538.74</strain>
    </source>
</reference>
<keyword evidence="2" id="KW-1185">Reference proteome</keyword>
<dbReference type="AlphaFoldDB" id="A0AAN6VDJ2"/>
<sequence length="96" mass="10945">MGLPVSKADFVGLALVHAATARQERRVQAYGTEQEADVWTTERWNGRVILTLGDRYTELEEPIADLRPFWFGEENLHFTRLQQAATDFRAVPAADR</sequence>
<evidence type="ECO:0000313" key="2">
    <source>
        <dbReference type="Proteomes" id="UP001302745"/>
    </source>
</evidence>
<reference evidence="1" key="2">
    <citation type="submission" date="2023-05" db="EMBL/GenBank/DDBJ databases">
        <authorList>
            <consortium name="Lawrence Berkeley National Laboratory"/>
            <person name="Steindorff A."/>
            <person name="Hensen N."/>
            <person name="Bonometti L."/>
            <person name="Westerberg I."/>
            <person name="Brannstrom I.O."/>
            <person name="Guillou S."/>
            <person name="Cros-Aarteil S."/>
            <person name="Calhoun S."/>
            <person name="Haridas S."/>
            <person name="Kuo A."/>
            <person name="Mondo S."/>
            <person name="Pangilinan J."/>
            <person name="Riley R."/>
            <person name="Labutti K."/>
            <person name="Andreopoulos B."/>
            <person name="Lipzen A."/>
            <person name="Chen C."/>
            <person name="Yanf M."/>
            <person name="Daum C."/>
            <person name="Ng V."/>
            <person name="Clum A."/>
            <person name="Ohm R."/>
            <person name="Martin F."/>
            <person name="Silar P."/>
            <person name="Natvig D."/>
            <person name="Lalanne C."/>
            <person name="Gautier V."/>
            <person name="Ament-Velasquez S.L."/>
            <person name="Kruys A."/>
            <person name="Hutchinson M.I."/>
            <person name="Powell A.J."/>
            <person name="Barry K."/>
            <person name="Miller A.N."/>
            <person name="Grigoriev I.V."/>
            <person name="Debuchy R."/>
            <person name="Gladieux P."/>
            <person name="Thoren M.H."/>
            <person name="Johannesson H."/>
        </authorList>
    </citation>
    <scope>NUCLEOTIDE SEQUENCE</scope>
    <source>
        <strain evidence="1">CBS 538.74</strain>
    </source>
</reference>
<organism evidence="1 2">
    <name type="scientific">Chaetomidium leptoderma</name>
    <dbReference type="NCBI Taxonomy" id="669021"/>
    <lineage>
        <taxon>Eukaryota</taxon>
        <taxon>Fungi</taxon>
        <taxon>Dikarya</taxon>
        <taxon>Ascomycota</taxon>
        <taxon>Pezizomycotina</taxon>
        <taxon>Sordariomycetes</taxon>
        <taxon>Sordariomycetidae</taxon>
        <taxon>Sordariales</taxon>
        <taxon>Chaetomiaceae</taxon>
        <taxon>Chaetomidium</taxon>
    </lineage>
</organism>
<evidence type="ECO:0000313" key="1">
    <source>
        <dbReference type="EMBL" id="KAK4149350.1"/>
    </source>
</evidence>
<accession>A0AAN6VDJ2</accession>
<dbReference type="EMBL" id="MU857170">
    <property type="protein sequence ID" value="KAK4149350.1"/>
    <property type="molecule type" value="Genomic_DNA"/>
</dbReference>
<proteinExistence type="predicted"/>
<protein>
    <submittedName>
        <fullName evidence="1">Uncharacterized protein</fullName>
    </submittedName>
</protein>
<name>A0AAN6VDJ2_9PEZI</name>
<gene>
    <name evidence="1" type="ORF">C8A00DRAFT_38065</name>
</gene>
<comment type="caution">
    <text evidence="1">The sequence shown here is derived from an EMBL/GenBank/DDBJ whole genome shotgun (WGS) entry which is preliminary data.</text>
</comment>